<reference evidence="3 4" key="1">
    <citation type="submission" date="2014-01" db="EMBL/GenBank/DDBJ databases">
        <title>Roseivivax halodurans JCM 10272 Genome Sequencing.</title>
        <authorList>
            <person name="Lai Q."/>
            <person name="Li G."/>
            <person name="Shao Z."/>
        </authorList>
    </citation>
    <scope>NUCLEOTIDE SEQUENCE [LARGE SCALE GENOMIC DNA]</scope>
    <source>
        <strain evidence="3 4">JCM 10272</strain>
    </source>
</reference>
<dbReference type="RefSeq" id="WP_051489671.1">
    <property type="nucleotide sequence ID" value="NZ_JALZ01000060.1"/>
</dbReference>
<dbReference type="eggNOG" id="ENOG50349X1">
    <property type="taxonomic scope" value="Bacteria"/>
</dbReference>
<keyword evidence="2" id="KW-0812">Transmembrane</keyword>
<dbReference type="EMBL" id="JALZ01000060">
    <property type="protein sequence ID" value="ETX12025.1"/>
    <property type="molecule type" value="Genomic_DNA"/>
</dbReference>
<dbReference type="AlphaFoldDB" id="X7E861"/>
<evidence type="ECO:0000313" key="3">
    <source>
        <dbReference type="EMBL" id="ETX12025.1"/>
    </source>
</evidence>
<organism evidence="3 4">
    <name type="scientific">Roseivivax halodurans JCM 10272</name>
    <dbReference type="NCBI Taxonomy" id="1449350"/>
    <lineage>
        <taxon>Bacteria</taxon>
        <taxon>Pseudomonadati</taxon>
        <taxon>Pseudomonadota</taxon>
        <taxon>Alphaproteobacteria</taxon>
        <taxon>Rhodobacterales</taxon>
        <taxon>Roseobacteraceae</taxon>
        <taxon>Roseivivax</taxon>
    </lineage>
</organism>
<comment type="caution">
    <text evidence="3">The sequence shown here is derived from an EMBL/GenBank/DDBJ whole genome shotgun (WGS) entry which is preliminary data.</text>
</comment>
<dbReference type="OrthoDB" id="8089164at2"/>
<evidence type="ECO:0000313" key="4">
    <source>
        <dbReference type="Proteomes" id="UP000022447"/>
    </source>
</evidence>
<keyword evidence="2" id="KW-1133">Transmembrane helix</keyword>
<dbReference type="Proteomes" id="UP000022447">
    <property type="component" value="Unassembled WGS sequence"/>
</dbReference>
<protein>
    <submittedName>
        <fullName evidence="3">Uncharacterized protein</fullName>
    </submittedName>
</protein>
<keyword evidence="4" id="KW-1185">Reference proteome</keyword>
<gene>
    <name evidence="3" type="ORF">OCH239_18595</name>
</gene>
<name>X7E861_9RHOB</name>
<sequence length="248" mass="26360">MTDFRLAKRHPSIPSATGSIEHAGPVSDFANLSPSRRRRALLARLTGPGGYYNLGNAIGLAAGPTQQVAAAPRDKGAEVTAFGTIHDYLIGSPPATALTVAMVIFFLSSELYFRGWSREGWSDLRLIRLGDLFSGLGALVLLVALAIYGSTWLAVTSTILLAAGKVGSAMRPGAQWRLRLRAGRTVDPLRLMVILSRLIAMVAVVSTMVGLAASSSFTVSQAAPQIVLLLCYGLWLRADVLLNSLTDP</sequence>
<evidence type="ECO:0000256" key="1">
    <source>
        <dbReference type="SAM" id="MobiDB-lite"/>
    </source>
</evidence>
<proteinExistence type="predicted"/>
<keyword evidence="2" id="KW-0472">Membrane</keyword>
<accession>X7E861</accession>
<feature type="transmembrane region" description="Helical" evidence="2">
    <location>
        <begin position="95"/>
        <end position="113"/>
    </location>
</feature>
<feature type="region of interest" description="Disordered" evidence="1">
    <location>
        <begin position="1"/>
        <end position="20"/>
    </location>
</feature>
<dbReference type="STRING" id="1449350.OCH239_18595"/>
<feature type="transmembrane region" description="Helical" evidence="2">
    <location>
        <begin position="219"/>
        <end position="236"/>
    </location>
</feature>
<feature type="transmembrane region" description="Helical" evidence="2">
    <location>
        <begin position="191"/>
        <end position="213"/>
    </location>
</feature>
<evidence type="ECO:0000256" key="2">
    <source>
        <dbReference type="SAM" id="Phobius"/>
    </source>
</evidence>